<name>A0A8S5MYK7_9CAUD</name>
<protein>
    <submittedName>
        <fullName evidence="1">Uncharacterized protein</fullName>
    </submittedName>
</protein>
<evidence type="ECO:0000313" key="1">
    <source>
        <dbReference type="EMBL" id="DAD87493.1"/>
    </source>
</evidence>
<sequence>MFRNSFFFSEPLVGVERGMIINRLRIWYQIGIVCDACSVCQTHSTLLTMMLIIVG</sequence>
<dbReference type="EMBL" id="BK015022">
    <property type="protein sequence ID" value="DAD87493.1"/>
    <property type="molecule type" value="Genomic_DNA"/>
</dbReference>
<organism evidence="1">
    <name type="scientific">Siphoviridae sp. ctAUQ2</name>
    <dbReference type="NCBI Taxonomy" id="2826182"/>
    <lineage>
        <taxon>Viruses</taxon>
        <taxon>Duplodnaviria</taxon>
        <taxon>Heunggongvirae</taxon>
        <taxon>Uroviricota</taxon>
        <taxon>Caudoviricetes</taxon>
    </lineage>
</organism>
<proteinExistence type="predicted"/>
<accession>A0A8S5MYK7</accession>
<reference evidence="1" key="1">
    <citation type="journal article" date="2021" name="Proc. Natl. Acad. Sci. U.S.A.">
        <title>A Catalog of Tens of Thousands of Viruses from Human Metagenomes Reveals Hidden Associations with Chronic Diseases.</title>
        <authorList>
            <person name="Tisza M.J."/>
            <person name="Buck C.B."/>
        </authorList>
    </citation>
    <scope>NUCLEOTIDE SEQUENCE</scope>
    <source>
        <strain evidence="1">CtAUQ2</strain>
    </source>
</reference>